<keyword evidence="1" id="KW-0812">Transmembrane</keyword>
<accession>A0A645DJ18</accession>
<proteinExistence type="predicted"/>
<organism evidence="2">
    <name type="scientific">bioreactor metagenome</name>
    <dbReference type="NCBI Taxonomy" id="1076179"/>
    <lineage>
        <taxon>unclassified sequences</taxon>
        <taxon>metagenomes</taxon>
        <taxon>ecological metagenomes</taxon>
    </lineage>
</organism>
<name>A0A645DJ18_9ZZZZ</name>
<feature type="transmembrane region" description="Helical" evidence="1">
    <location>
        <begin position="16"/>
        <end position="36"/>
    </location>
</feature>
<evidence type="ECO:0000313" key="2">
    <source>
        <dbReference type="EMBL" id="MPM89257.1"/>
    </source>
</evidence>
<evidence type="ECO:0000256" key="1">
    <source>
        <dbReference type="SAM" id="Phobius"/>
    </source>
</evidence>
<gene>
    <name evidence="2" type="ORF">SDC9_136365</name>
</gene>
<sequence length="165" mass="18452">MSWLFSSTRGEASSDLIVTFGAGGCAAVVVASSPIARAAKRCLRFTVRLLVLRIDSILMRPQRRLVCNLYKVVKKLSKRPVRPKISLKKTPETQSPALSYRFTNSLCLRLGLILLFANFTVPARVMLLRPGAGYPALYHRGNSTFYPQRGVNMYHDNHNQRDGGK</sequence>
<comment type="caution">
    <text evidence="2">The sequence shown here is derived from an EMBL/GenBank/DDBJ whole genome shotgun (WGS) entry which is preliminary data.</text>
</comment>
<dbReference type="EMBL" id="VSSQ01036715">
    <property type="protein sequence ID" value="MPM89257.1"/>
    <property type="molecule type" value="Genomic_DNA"/>
</dbReference>
<keyword evidence="1" id="KW-0472">Membrane</keyword>
<feature type="transmembrane region" description="Helical" evidence="1">
    <location>
        <begin position="106"/>
        <end position="127"/>
    </location>
</feature>
<keyword evidence="1" id="KW-1133">Transmembrane helix</keyword>
<dbReference type="AlphaFoldDB" id="A0A645DJ18"/>
<protein>
    <submittedName>
        <fullName evidence="2">Uncharacterized protein</fullName>
    </submittedName>
</protein>
<reference evidence="2" key="1">
    <citation type="submission" date="2019-08" db="EMBL/GenBank/DDBJ databases">
        <authorList>
            <person name="Kucharzyk K."/>
            <person name="Murdoch R.W."/>
            <person name="Higgins S."/>
            <person name="Loffler F."/>
        </authorList>
    </citation>
    <scope>NUCLEOTIDE SEQUENCE</scope>
</reference>